<gene>
    <name evidence="1" type="primary">PARPA_06393.1 scaffold 22486</name>
</gene>
<evidence type="ECO:0000313" key="2">
    <source>
        <dbReference type="Proteomes" id="UP000054107"/>
    </source>
</evidence>
<protein>
    <submittedName>
        <fullName evidence="1">Uncharacterized protein</fullName>
    </submittedName>
</protein>
<reference evidence="1 2" key="1">
    <citation type="submission" date="2014-09" db="EMBL/GenBank/DDBJ databases">
        <authorList>
            <person name="Ellenberger Sabrina"/>
        </authorList>
    </citation>
    <scope>NUCLEOTIDE SEQUENCE [LARGE SCALE GENOMIC DNA]</scope>
    <source>
        <strain evidence="1 2">CBS 412.66</strain>
    </source>
</reference>
<dbReference type="AlphaFoldDB" id="A0A0B7NAU7"/>
<name>A0A0B7NAU7_9FUNG</name>
<dbReference type="EMBL" id="LN727954">
    <property type="protein sequence ID" value="CEP12430.1"/>
    <property type="molecule type" value="Genomic_DNA"/>
</dbReference>
<accession>A0A0B7NAU7</accession>
<proteinExistence type="predicted"/>
<sequence length="274" mass="30744">MPTATNPTVSDVSEESLPQLFTEEIPPPPPPIATSLSGKPSANWEALLHNHGITAWHDKLSPSSLSYLGYPICSSIAQRNVAFDKLRDTIRDSINSHSERNLSIRGRATVLNTLIYSKLWMFSASRFSLKRNFLPSGVSTLSQSRANGGVGLLDPPQQQQALQWYWLCPLLLQHLGSPLLARLRVNDVFYLDPDSQVLRVRTSFRQTESRFPTIAKNVAFLVASQQLRFKPYLYNYFSSPPILPPDPSRAYSSLYLTDTALQRDHNPSDVVVYS</sequence>
<dbReference type="Proteomes" id="UP000054107">
    <property type="component" value="Unassembled WGS sequence"/>
</dbReference>
<evidence type="ECO:0000313" key="1">
    <source>
        <dbReference type="EMBL" id="CEP12430.1"/>
    </source>
</evidence>
<organism evidence="1 2">
    <name type="scientific">Parasitella parasitica</name>
    <dbReference type="NCBI Taxonomy" id="35722"/>
    <lineage>
        <taxon>Eukaryota</taxon>
        <taxon>Fungi</taxon>
        <taxon>Fungi incertae sedis</taxon>
        <taxon>Mucoromycota</taxon>
        <taxon>Mucoromycotina</taxon>
        <taxon>Mucoromycetes</taxon>
        <taxon>Mucorales</taxon>
        <taxon>Mucorineae</taxon>
        <taxon>Mucoraceae</taxon>
        <taxon>Parasitella</taxon>
    </lineage>
</organism>
<keyword evidence="2" id="KW-1185">Reference proteome</keyword>